<name>A0A6A6WTK6_9PLEO</name>
<proteinExistence type="predicted"/>
<dbReference type="Proteomes" id="UP000799757">
    <property type="component" value="Unassembled WGS sequence"/>
</dbReference>
<dbReference type="AlphaFoldDB" id="A0A6A6WTK6"/>
<evidence type="ECO:0000313" key="2">
    <source>
        <dbReference type="Proteomes" id="UP000799757"/>
    </source>
</evidence>
<organism evidence="1 2">
    <name type="scientific">Melanomma pulvis-pyrius CBS 109.77</name>
    <dbReference type="NCBI Taxonomy" id="1314802"/>
    <lineage>
        <taxon>Eukaryota</taxon>
        <taxon>Fungi</taxon>
        <taxon>Dikarya</taxon>
        <taxon>Ascomycota</taxon>
        <taxon>Pezizomycotina</taxon>
        <taxon>Dothideomycetes</taxon>
        <taxon>Pleosporomycetidae</taxon>
        <taxon>Pleosporales</taxon>
        <taxon>Melanommataceae</taxon>
        <taxon>Melanomma</taxon>
    </lineage>
</organism>
<dbReference type="EMBL" id="MU002357">
    <property type="protein sequence ID" value="KAF2787127.1"/>
    <property type="molecule type" value="Genomic_DNA"/>
</dbReference>
<protein>
    <submittedName>
        <fullName evidence="1">Uncharacterized protein</fullName>
    </submittedName>
</protein>
<sequence length="265" mass="30229">MYIDFALIDPRLLQQNPNPDASSNPSPQIIPAAQTLSEQEAALIEIERFTPGVGPSLLSNWRPTKTTPMPVSHARAIGLQNLYRAKPCHPDFEDSLRIANRKGTTRVRGKKASCVVTRLRIRSVVGNGTRANTARERGILPDAKLQKLEPVLPYDAKLYPHTASLAGVNFVRRNTSGRTPHDHLNNQRNLLIDRLLRVTRCYHYDCASCERFGKKMVEWGVNMKWMEDVVRRAYAKRKVRGEEVWNECKRCWEAGEKEKEEKEEG</sequence>
<reference evidence="1" key="1">
    <citation type="journal article" date="2020" name="Stud. Mycol.">
        <title>101 Dothideomycetes genomes: a test case for predicting lifestyles and emergence of pathogens.</title>
        <authorList>
            <person name="Haridas S."/>
            <person name="Albert R."/>
            <person name="Binder M."/>
            <person name="Bloem J."/>
            <person name="Labutti K."/>
            <person name="Salamov A."/>
            <person name="Andreopoulos B."/>
            <person name="Baker S."/>
            <person name="Barry K."/>
            <person name="Bills G."/>
            <person name="Bluhm B."/>
            <person name="Cannon C."/>
            <person name="Castanera R."/>
            <person name="Culley D."/>
            <person name="Daum C."/>
            <person name="Ezra D."/>
            <person name="Gonzalez J."/>
            <person name="Henrissat B."/>
            <person name="Kuo A."/>
            <person name="Liang C."/>
            <person name="Lipzen A."/>
            <person name="Lutzoni F."/>
            <person name="Magnuson J."/>
            <person name="Mondo S."/>
            <person name="Nolan M."/>
            <person name="Ohm R."/>
            <person name="Pangilinan J."/>
            <person name="Park H.-J."/>
            <person name="Ramirez L."/>
            <person name="Alfaro M."/>
            <person name="Sun H."/>
            <person name="Tritt A."/>
            <person name="Yoshinaga Y."/>
            <person name="Zwiers L.-H."/>
            <person name="Turgeon B."/>
            <person name="Goodwin S."/>
            <person name="Spatafora J."/>
            <person name="Crous P."/>
            <person name="Grigoriev I."/>
        </authorList>
    </citation>
    <scope>NUCLEOTIDE SEQUENCE</scope>
    <source>
        <strain evidence="1">CBS 109.77</strain>
    </source>
</reference>
<accession>A0A6A6WTK6</accession>
<gene>
    <name evidence="1" type="ORF">K505DRAFT_343201</name>
</gene>
<keyword evidence="2" id="KW-1185">Reference proteome</keyword>
<evidence type="ECO:0000313" key="1">
    <source>
        <dbReference type="EMBL" id="KAF2787127.1"/>
    </source>
</evidence>